<dbReference type="AlphaFoldDB" id="A0A9X2L2F5"/>
<name>A0A9X2L2F5_9BACT</name>
<dbReference type="InterPro" id="IPR004792">
    <property type="entry name" value="BaiN-like"/>
</dbReference>
<dbReference type="Gene3D" id="3.50.50.60">
    <property type="entry name" value="FAD/NAD(P)-binding domain"/>
    <property type="match status" value="1"/>
</dbReference>
<dbReference type="SUPFAM" id="SSF160996">
    <property type="entry name" value="HI0933 insert domain-like"/>
    <property type="match status" value="1"/>
</dbReference>
<dbReference type="PANTHER" id="PTHR42887">
    <property type="entry name" value="OS12G0638800 PROTEIN"/>
    <property type="match status" value="1"/>
</dbReference>
<feature type="domain" description="RsdA/BaiN/AoA(So)-like insert" evidence="5">
    <location>
        <begin position="191"/>
        <end position="352"/>
    </location>
</feature>
<evidence type="ECO:0000259" key="4">
    <source>
        <dbReference type="Pfam" id="PF03486"/>
    </source>
</evidence>
<dbReference type="Pfam" id="PF03486">
    <property type="entry name" value="HI0933_like"/>
    <property type="match status" value="1"/>
</dbReference>
<keyword evidence="3" id="KW-0274">FAD</keyword>
<gene>
    <name evidence="6" type="ORF">NM125_05290</name>
</gene>
<evidence type="ECO:0000313" key="7">
    <source>
        <dbReference type="Proteomes" id="UP001139125"/>
    </source>
</evidence>
<keyword evidence="7" id="KW-1185">Reference proteome</keyword>
<dbReference type="PRINTS" id="PR00411">
    <property type="entry name" value="PNDRDTASEI"/>
</dbReference>
<dbReference type="PRINTS" id="PR00368">
    <property type="entry name" value="FADPNR"/>
</dbReference>
<protein>
    <submittedName>
        <fullName evidence="6">NAD(P)/FAD-dependent oxidoreductase</fullName>
    </submittedName>
</protein>
<evidence type="ECO:0000259" key="5">
    <source>
        <dbReference type="Pfam" id="PF22780"/>
    </source>
</evidence>
<accession>A0A9X2L2F5</accession>
<feature type="domain" description="RsdA/BaiN/AoA(So)-like Rossmann fold-like" evidence="4">
    <location>
        <begin position="7"/>
        <end position="405"/>
    </location>
</feature>
<organism evidence="6 7">
    <name type="scientific">Gracilimonas sediminicola</name>
    <dbReference type="NCBI Taxonomy" id="2952158"/>
    <lineage>
        <taxon>Bacteria</taxon>
        <taxon>Pseudomonadati</taxon>
        <taxon>Balneolota</taxon>
        <taxon>Balneolia</taxon>
        <taxon>Balneolales</taxon>
        <taxon>Balneolaceae</taxon>
        <taxon>Gracilimonas</taxon>
    </lineage>
</organism>
<keyword evidence="2" id="KW-0285">Flavoprotein</keyword>
<dbReference type="PANTHER" id="PTHR42887:SF2">
    <property type="entry name" value="OS12G0638800 PROTEIN"/>
    <property type="match status" value="1"/>
</dbReference>
<sequence length="407" mass="45338">MSEENLQVAVIGGGAAGFFSAISAKRHHPEAKVTIYEKTDKLLAKVRISGGGRCNVTHHCFDIRELVKFYPRGERPLKKAFGMWSPTNTVEWFENRGVELKTESDGRMFPVTDDSQTIINCLMEETQKLGIGIKTKSNIKSISKTENGYELGFHRGGRTSADKVIVATGGSPRSKGFDWLRELGHDIEEPVPSLFTFNMPDEPIKELMGVVAEPVAIKIMGSNLSSSGPLLITHWGMSGPAVLKLSAFGARDFHEMDYEFKILVNWTGERPEQEVRSILKEVEDNHPKKKISNVNPFELPGRLWEFLLGKLNLGDDMIWQNMGKKNINRLVHLLTNDVYQVKGKTTFKEEFVTCGGISLTDVDMKTMESRKSPDLYFAGEVLDIDGVTGGFNFQAAWTTGYIAGKLG</sequence>
<evidence type="ECO:0000256" key="1">
    <source>
        <dbReference type="ARBA" id="ARBA00001974"/>
    </source>
</evidence>
<dbReference type="NCBIfam" id="TIGR00275">
    <property type="entry name" value="aminoacetone oxidase family FAD-binding enzyme"/>
    <property type="match status" value="1"/>
</dbReference>
<reference evidence="6" key="1">
    <citation type="submission" date="2022-06" db="EMBL/GenBank/DDBJ databases">
        <title>Gracilimonas sp. CAU 1638 isolated from sea sediment.</title>
        <authorList>
            <person name="Kim W."/>
        </authorList>
    </citation>
    <scope>NUCLEOTIDE SEQUENCE</scope>
    <source>
        <strain evidence="6">CAU 1638</strain>
    </source>
</reference>
<dbReference type="InterPro" id="IPR057661">
    <property type="entry name" value="RsdA/BaiN/AoA(So)_Rossmann"/>
</dbReference>
<proteinExistence type="predicted"/>
<dbReference type="RefSeq" id="WP_255133540.1">
    <property type="nucleotide sequence ID" value="NZ_JANDBC010000001.1"/>
</dbReference>
<dbReference type="Proteomes" id="UP001139125">
    <property type="component" value="Unassembled WGS sequence"/>
</dbReference>
<comment type="caution">
    <text evidence="6">The sequence shown here is derived from an EMBL/GenBank/DDBJ whole genome shotgun (WGS) entry which is preliminary data.</text>
</comment>
<dbReference type="EMBL" id="JANDBC010000001">
    <property type="protein sequence ID" value="MCP9290989.1"/>
    <property type="molecule type" value="Genomic_DNA"/>
</dbReference>
<dbReference type="InterPro" id="IPR055178">
    <property type="entry name" value="RsdA/BaiN/AoA(So)-like_dom"/>
</dbReference>
<evidence type="ECO:0000256" key="2">
    <source>
        <dbReference type="ARBA" id="ARBA00022630"/>
    </source>
</evidence>
<dbReference type="Pfam" id="PF22780">
    <property type="entry name" value="HI0933_like_1st"/>
    <property type="match status" value="1"/>
</dbReference>
<dbReference type="Gene3D" id="2.40.30.10">
    <property type="entry name" value="Translation factors"/>
    <property type="match status" value="1"/>
</dbReference>
<dbReference type="InterPro" id="IPR036188">
    <property type="entry name" value="FAD/NAD-bd_sf"/>
</dbReference>
<dbReference type="Gene3D" id="1.10.8.260">
    <property type="entry name" value="HI0933 insert domain-like"/>
    <property type="match status" value="1"/>
</dbReference>
<comment type="cofactor">
    <cofactor evidence="1">
        <name>FAD</name>
        <dbReference type="ChEBI" id="CHEBI:57692"/>
    </cofactor>
</comment>
<dbReference type="SUPFAM" id="SSF51905">
    <property type="entry name" value="FAD/NAD(P)-binding domain"/>
    <property type="match status" value="1"/>
</dbReference>
<evidence type="ECO:0000313" key="6">
    <source>
        <dbReference type="EMBL" id="MCP9290989.1"/>
    </source>
</evidence>
<dbReference type="InterPro" id="IPR023166">
    <property type="entry name" value="BaiN-like_dom_sf"/>
</dbReference>
<evidence type="ECO:0000256" key="3">
    <source>
        <dbReference type="ARBA" id="ARBA00022827"/>
    </source>
</evidence>